<feature type="region of interest" description="Disordered" evidence="1">
    <location>
        <begin position="140"/>
        <end position="178"/>
    </location>
</feature>
<accession>A0ABP1EBS0</accession>
<feature type="compositionally biased region" description="Low complexity" evidence="1">
    <location>
        <begin position="357"/>
        <end position="376"/>
    </location>
</feature>
<feature type="compositionally biased region" description="Low complexity" evidence="1">
    <location>
        <begin position="475"/>
        <end position="497"/>
    </location>
</feature>
<feature type="region of interest" description="Disordered" evidence="1">
    <location>
        <begin position="206"/>
        <end position="321"/>
    </location>
</feature>
<organism evidence="2 3">
    <name type="scientific">Somion occarium</name>
    <dbReference type="NCBI Taxonomy" id="3059160"/>
    <lineage>
        <taxon>Eukaryota</taxon>
        <taxon>Fungi</taxon>
        <taxon>Dikarya</taxon>
        <taxon>Basidiomycota</taxon>
        <taxon>Agaricomycotina</taxon>
        <taxon>Agaricomycetes</taxon>
        <taxon>Polyporales</taxon>
        <taxon>Cerrenaceae</taxon>
        <taxon>Somion</taxon>
    </lineage>
</organism>
<reference evidence="3" key="1">
    <citation type="submission" date="2024-04" db="EMBL/GenBank/DDBJ databases">
        <authorList>
            <person name="Shaw F."/>
            <person name="Minotto A."/>
        </authorList>
    </citation>
    <scope>NUCLEOTIDE SEQUENCE [LARGE SCALE GENOMIC DNA]</scope>
</reference>
<feature type="compositionally biased region" description="Polar residues" evidence="1">
    <location>
        <begin position="396"/>
        <end position="415"/>
    </location>
</feature>
<feature type="compositionally biased region" description="Polar residues" evidence="1">
    <location>
        <begin position="11"/>
        <end position="20"/>
    </location>
</feature>
<feature type="compositionally biased region" description="Low complexity" evidence="1">
    <location>
        <begin position="241"/>
        <end position="259"/>
    </location>
</feature>
<keyword evidence="3" id="KW-1185">Reference proteome</keyword>
<protein>
    <submittedName>
        <fullName evidence="2">Uncharacterized protein</fullName>
    </submittedName>
</protein>
<evidence type="ECO:0000256" key="1">
    <source>
        <dbReference type="SAM" id="MobiDB-lite"/>
    </source>
</evidence>
<feature type="compositionally biased region" description="Polar residues" evidence="1">
    <location>
        <begin position="465"/>
        <end position="474"/>
    </location>
</feature>
<proteinExistence type="predicted"/>
<feature type="compositionally biased region" description="Polar residues" evidence="1">
    <location>
        <begin position="377"/>
        <end position="388"/>
    </location>
</feature>
<feature type="region of interest" description="Disordered" evidence="1">
    <location>
        <begin position="333"/>
        <end position="550"/>
    </location>
</feature>
<evidence type="ECO:0000313" key="3">
    <source>
        <dbReference type="Proteomes" id="UP001497453"/>
    </source>
</evidence>
<feature type="compositionally biased region" description="Polar residues" evidence="1">
    <location>
        <begin position="27"/>
        <end position="37"/>
    </location>
</feature>
<sequence length="550" mass="59312">MQRRPPVAVGTLSQAPSISPLTRKRSSLVSCVSSPHTPTGGGNSPLPLFASNTNRNSSSSWNSSNYDADDIEWEWQPEQIKLLSRTLDALPQHLLTPFNGPVPPSNLLDKIARGVSQAKGPIDWQHSLRATRAKIVELARKRAKESSDDDTSDTIAEEDSAGSDVPLQQTTNTGLKRPLYRQSSMDFMRSAKIDINDNGNIRRLSHRLQRTERMLSSPTYHPYARSIRSPAPFESSNRVQSLHPSTPSSSTLNSSLSGSQEYDPRKSFSSNSSTSEDPFIQPINPRVRRIKRAETFTSSSLHSPMRSLKRAPSYGGSSRNSLDSVAMSVDYKAKDSDVTSSDEEEKLRSKKAKKARTQASSPTPTTPSVPFTPASSRPMTRSKTSSLKTPAPKPVKSTSTVIKPGKQPSTPSSKAASRLPRANLQRNSSIIGPELPNPQPNLAMPTSIRSPRTARPAASSKIVDTPTSIKTNSTGSVARSPPVSSPVGRSPSVQSPPKTLRRSKGTAPATRRAPARKISFGSLLPAAEEENDPEGGAGCGLGLGSAFQLR</sequence>
<feature type="compositionally biased region" description="Acidic residues" evidence="1">
    <location>
        <begin position="147"/>
        <end position="161"/>
    </location>
</feature>
<dbReference type="EMBL" id="OZ037952">
    <property type="protein sequence ID" value="CAL1716654.1"/>
    <property type="molecule type" value="Genomic_DNA"/>
</dbReference>
<feature type="region of interest" description="Disordered" evidence="1">
    <location>
        <begin position="1"/>
        <end position="64"/>
    </location>
</feature>
<evidence type="ECO:0000313" key="2">
    <source>
        <dbReference type="EMBL" id="CAL1716654.1"/>
    </source>
</evidence>
<dbReference type="Proteomes" id="UP001497453">
    <property type="component" value="Chromosome 9"/>
</dbReference>
<gene>
    <name evidence="2" type="ORF">GFSPODELE1_LOCUS10857</name>
</gene>
<name>A0ABP1EBS0_9APHY</name>
<feature type="compositionally biased region" description="Polar residues" evidence="1">
    <location>
        <begin position="267"/>
        <end position="276"/>
    </location>
</feature>
<feature type="compositionally biased region" description="Low complexity" evidence="1">
    <location>
        <begin position="51"/>
        <end position="64"/>
    </location>
</feature>